<dbReference type="InterPro" id="IPR050109">
    <property type="entry name" value="HTH-type_TetR-like_transc_reg"/>
</dbReference>
<evidence type="ECO:0000313" key="5">
    <source>
        <dbReference type="Proteomes" id="UP000682416"/>
    </source>
</evidence>
<gene>
    <name evidence="4" type="ORF">KGD82_21865</name>
</gene>
<protein>
    <submittedName>
        <fullName evidence="4">TetR/AcrR family transcriptional regulator</fullName>
    </submittedName>
</protein>
<dbReference type="Pfam" id="PF00440">
    <property type="entry name" value="TetR_N"/>
    <property type="match status" value="1"/>
</dbReference>
<dbReference type="Gene3D" id="1.10.357.10">
    <property type="entry name" value="Tetracycline Repressor, domain 2"/>
    <property type="match status" value="1"/>
</dbReference>
<evidence type="ECO:0000256" key="1">
    <source>
        <dbReference type="ARBA" id="ARBA00023125"/>
    </source>
</evidence>
<evidence type="ECO:0000313" key="4">
    <source>
        <dbReference type="EMBL" id="QVJ00957.1"/>
    </source>
</evidence>
<dbReference type="AlphaFoldDB" id="A0A975L965"/>
<dbReference type="PRINTS" id="PR00455">
    <property type="entry name" value="HTHTETR"/>
</dbReference>
<dbReference type="InterPro" id="IPR001647">
    <property type="entry name" value="HTH_TetR"/>
</dbReference>
<feature type="domain" description="HTH tetR-type" evidence="3">
    <location>
        <begin position="10"/>
        <end position="70"/>
    </location>
</feature>
<dbReference type="EMBL" id="CP074402">
    <property type="protein sequence ID" value="QVJ00957.1"/>
    <property type="molecule type" value="Genomic_DNA"/>
</dbReference>
<reference evidence="4" key="1">
    <citation type="submission" date="2021-05" db="EMBL/GenBank/DDBJ databases">
        <authorList>
            <person name="Kaiqin L."/>
            <person name="Jian G."/>
        </authorList>
    </citation>
    <scope>NUCLEOTIDE SEQUENCE</scope>
    <source>
        <strain evidence="4">HDS5</strain>
    </source>
</reference>
<feature type="DNA-binding region" description="H-T-H motif" evidence="2">
    <location>
        <begin position="33"/>
        <end position="52"/>
    </location>
</feature>
<dbReference type="InterPro" id="IPR036271">
    <property type="entry name" value="Tet_transcr_reg_TetR-rel_C_sf"/>
</dbReference>
<sequence length="200" mass="21168">MRTVNPEKHAARRAAILGAAAEVFAERGYDGATTAAVCTRAGVGSGTLFHYFPDKRTMFLAIVTDDLDTVTTGLERIDRTDPARALDGALDLLTADLGDPIAPGLAAAMIQLAQRDAEFGATVVAKDESTRATLAEIVAAGRESGVFESAVDPRRAARWIVALTDAGYLISDDEEFDPAEDGAELRRIVAAYLGRRAGTD</sequence>
<dbReference type="PANTHER" id="PTHR30055">
    <property type="entry name" value="HTH-TYPE TRANSCRIPTIONAL REGULATOR RUTR"/>
    <property type="match status" value="1"/>
</dbReference>
<evidence type="ECO:0000259" key="3">
    <source>
        <dbReference type="PROSITE" id="PS50977"/>
    </source>
</evidence>
<dbReference type="SUPFAM" id="SSF46689">
    <property type="entry name" value="Homeodomain-like"/>
    <property type="match status" value="1"/>
</dbReference>
<dbReference type="PROSITE" id="PS50977">
    <property type="entry name" value="HTH_TETR_2"/>
    <property type="match status" value="1"/>
</dbReference>
<dbReference type="InterPro" id="IPR009057">
    <property type="entry name" value="Homeodomain-like_sf"/>
</dbReference>
<accession>A0A975L965</accession>
<keyword evidence="1 2" id="KW-0238">DNA-binding</keyword>
<dbReference type="Proteomes" id="UP000682416">
    <property type="component" value="Chromosome"/>
</dbReference>
<dbReference type="PANTHER" id="PTHR30055:SF226">
    <property type="entry name" value="HTH-TYPE TRANSCRIPTIONAL REGULATOR PKSA"/>
    <property type="match status" value="1"/>
</dbReference>
<proteinExistence type="predicted"/>
<dbReference type="InterPro" id="IPR023772">
    <property type="entry name" value="DNA-bd_HTH_TetR-type_CS"/>
</dbReference>
<organism evidence="4 5">
    <name type="scientific">Nocardiopsis eucommiae</name>
    <dbReference type="NCBI Taxonomy" id="2831970"/>
    <lineage>
        <taxon>Bacteria</taxon>
        <taxon>Bacillati</taxon>
        <taxon>Actinomycetota</taxon>
        <taxon>Actinomycetes</taxon>
        <taxon>Streptosporangiales</taxon>
        <taxon>Nocardiopsidaceae</taxon>
        <taxon>Nocardiopsis</taxon>
    </lineage>
</organism>
<name>A0A975L965_9ACTN</name>
<dbReference type="KEGG" id="nec:KGD82_21865"/>
<dbReference type="GO" id="GO:0003700">
    <property type="term" value="F:DNA-binding transcription factor activity"/>
    <property type="evidence" value="ECO:0007669"/>
    <property type="project" value="TreeGrafter"/>
</dbReference>
<dbReference type="SUPFAM" id="SSF48498">
    <property type="entry name" value="Tetracyclin repressor-like, C-terminal domain"/>
    <property type="match status" value="1"/>
</dbReference>
<dbReference type="GO" id="GO:0000976">
    <property type="term" value="F:transcription cis-regulatory region binding"/>
    <property type="evidence" value="ECO:0007669"/>
    <property type="project" value="TreeGrafter"/>
</dbReference>
<evidence type="ECO:0000256" key="2">
    <source>
        <dbReference type="PROSITE-ProRule" id="PRU00335"/>
    </source>
</evidence>
<keyword evidence="5" id="KW-1185">Reference proteome</keyword>
<dbReference type="PROSITE" id="PS01081">
    <property type="entry name" value="HTH_TETR_1"/>
    <property type="match status" value="1"/>
</dbReference>